<comment type="caution">
    <text evidence="1">The sequence shown here is derived from an EMBL/GenBank/DDBJ whole genome shotgun (WGS) entry which is preliminary data.</text>
</comment>
<protein>
    <submittedName>
        <fullName evidence="1">Uncharacterized protein</fullName>
    </submittedName>
</protein>
<gene>
    <name evidence="1" type="ORF">LCGC14_2892540</name>
</gene>
<organism evidence="1">
    <name type="scientific">marine sediment metagenome</name>
    <dbReference type="NCBI Taxonomy" id="412755"/>
    <lineage>
        <taxon>unclassified sequences</taxon>
        <taxon>metagenomes</taxon>
        <taxon>ecological metagenomes</taxon>
    </lineage>
</organism>
<proteinExistence type="predicted"/>
<evidence type="ECO:0000313" key="1">
    <source>
        <dbReference type="EMBL" id="KKK73565.1"/>
    </source>
</evidence>
<accession>A0A0F8YIJ9</accession>
<dbReference type="EMBL" id="LAZR01056734">
    <property type="protein sequence ID" value="KKK73565.1"/>
    <property type="molecule type" value="Genomic_DNA"/>
</dbReference>
<reference evidence="1" key="1">
    <citation type="journal article" date="2015" name="Nature">
        <title>Complex archaea that bridge the gap between prokaryotes and eukaryotes.</title>
        <authorList>
            <person name="Spang A."/>
            <person name="Saw J.H."/>
            <person name="Jorgensen S.L."/>
            <person name="Zaremba-Niedzwiedzka K."/>
            <person name="Martijn J."/>
            <person name="Lind A.E."/>
            <person name="van Eijk R."/>
            <person name="Schleper C."/>
            <person name="Guy L."/>
            <person name="Ettema T.J."/>
        </authorList>
    </citation>
    <scope>NUCLEOTIDE SEQUENCE</scope>
</reference>
<name>A0A0F8YIJ9_9ZZZZ</name>
<sequence length="82" mass="9104">MKIQVDYPGFWLNGRIYEAEREVLQIRPGAGTMQGATRAHQWAAKPGKDPAVLEIECWIVDDPKLGKFAVPVTRARVLAEAA</sequence>
<dbReference type="AlphaFoldDB" id="A0A0F8YIJ9"/>